<name>A0ABR4FQ02_9EURO</name>
<accession>A0ABR4FQ02</accession>
<dbReference type="EMBL" id="JBFTWV010000148">
    <property type="protein sequence ID" value="KAL2785320.1"/>
    <property type="molecule type" value="Genomic_DNA"/>
</dbReference>
<gene>
    <name evidence="2" type="ORF">BJX66DRAFT_347591</name>
</gene>
<keyword evidence="3" id="KW-1185">Reference proteome</keyword>
<keyword evidence="1" id="KW-1133">Transmembrane helix</keyword>
<evidence type="ECO:0000256" key="1">
    <source>
        <dbReference type="SAM" id="Phobius"/>
    </source>
</evidence>
<organism evidence="2 3">
    <name type="scientific">Aspergillus keveii</name>
    <dbReference type="NCBI Taxonomy" id="714993"/>
    <lineage>
        <taxon>Eukaryota</taxon>
        <taxon>Fungi</taxon>
        <taxon>Dikarya</taxon>
        <taxon>Ascomycota</taxon>
        <taxon>Pezizomycotina</taxon>
        <taxon>Eurotiomycetes</taxon>
        <taxon>Eurotiomycetidae</taxon>
        <taxon>Eurotiales</taxon>
        <taxon>Aspergillaceae</taxon>
        <taxon>Aspergillus</taxon>
        <taxon>Aspergillus subgen. Nidulantes</taxon>
    </lineage>
</organism>
<feature type="transmembrane region" description="Helical" evidence="1">
    <location>
        <begin position="27"/>
        <end position="47"/>
    </location>
</feature>
<keyword evidence="1" id="KW-0812">Transmembrane</keyword>
<keyword evidence="1" id="KW-0472">Membrane</keyword>
<protein>
    <submittedName>
        <fullName evidence="2">Uncharacterized protein</fullName>
    </submittedName>
</protein>
<evidence type="ECO:0000313" key="3">
    <source>
        <dbReference type="Proteomes" id="UP001610563"/>
    </source>
</evidence>
<evidence type="ECO:0000313" key="2">
    <source>
        <dbReference type="EMBL" id="KAL2785320.1"/>
    </source>
</evidence>
<proteinExistence type="predicted"/>
<comment type="caution">
    <text evidence="2">The sequence shown here is derived from an EMBL/GenBank/DDBJ whole genome shotgun (WGS) entry which is preliminary data.</text>
</comment>
<sequence length="307" mass="33352">MVEAMCTNQVQTPFEIIYDLSNTHPTLTSLVAILIAGSYIQQFILTATHDPRGNGAISGWYIILLTVSASSHFAARIGHCYSYWAYKCVRAGELKRYEAFSALLVFIQPLVHWVVYRTRDDPVTITSPDPAIIKTALLTTTEPTRSPSMTEYPITSPSNQVILAVTLSHAAITLPISIALLVHFEENLVTALANQVYGHLLVATGTLTSLTACIPQVYLMATTTRLSLQNAEQEQAQEVGSLSTLTLGLQVLGCLALAGSQGRRMKWCTWTLFFGGPVAGWLALAVSQLVVLGFALRGGGREGRIQL</sequence>
<feature type="transmembrane region" description="Helical" evidence="1">
    <location>
        <begin position="59"/>
        <end position="79"/>
    </location>
</feature>
<feature type="transmembrane region" description="Helical" evidence="1">
    <location>
        <begin position="239"/>
        <end position="258"/>
    </location>
</feature>
<reference evidence="2 3" key="1">
    <citation type="submission" date="2024-07" db="EMBL/GenBank/DDBJ databases">
        <title>Section-level genome sequencing and comparative genomics of Aspergillus sections Usti and Cavernicolus.</title>
        <authorList>
            <consortium name="Lawrence Berkeley National Laboratory"/>
            <person name="Nybo J.L."/>
            <person name="Vesth T.C."/>
            <person name="Theobald S."/>
            <person name="Frisvad J.C."/>
            <person name="Larsen T.O."/>
            <person name="Kjaerboelling I."/>
            <person name="Rothschild-Mancinelli K."/>
            <person name="Lyhne E.K."/>
            <person name="Kogle M.E."/>
            <person name="Barry K."/>
            <person name="Clum A."/>
            <person name="Na H."/>
            <person name="Ledsgaard L."/>
            <person name="Lin J."/>
            <person name="Lipzen A."/>
            <person name="Kuo A."/>
            <person name="Riley R."/>
            <person name="Mondo S."/>
            <person name="Labutti K."/>
            <person name="Haridas S."/>
            <person name="Pangalinan J."/>
            <person name="Salamov A.A."/>
            <person name="Simmons B.A."/>
            <person name="Magnuson J.K."/>
            <person name="Chen J."/>
            <person name="Drula E."/>
            <person name="Henrissat B."/>
            <person name="Wiebenga A."/>
            <person name="Lubbers R.J."/>
            <person name="Gomes A.C."/>
            <person name="Makela M.R."/>
            <person name="Stajich J."/>
            <person name="Grigoriev I.V."/>
            <person name="Mortensen U.H."/>
            <person name="De Vries R.P."/>
            <person name="Baker S.E."/>
            <person name="Andersen M.R."/>
        </authorList>
    </citation>
    <scope>NUCLEOTIDE SEQUENCE [LARGE SCALE GENOMIC DNA]</scope>
    <source>
        <strain evidence="2 3">CBS 209.92</strain>
    </source>
</reference>
<feature type="transmembrane region" description="Helical" evidence="1">
    <location>
        <begin position="99"/>
        <end position="116"/>
    </location>
</feature>
<dbReference type="Proteomes" id="UP001610563">
    <property type="component" value="Unassembled WGS sequence"/>
</dbReference>
<feature type="transmembrane region" description="Helical" evidence="1">
    <location>
        <begin position="278"/>
        <end position="296"/>
    </location>
</feature>
<feature type="transmembrane region" description="Helical" evidence="1">
    <location>
        <begin position="161"/>
        <end position="184"/>
    </location>
</feature>
<feature type="transmembrane region" description="Helical" evidence="1">
    <location>
        <begin position="196"/>
        <end position="219"/>
    </location>
</feature>